<accession>A0AC60QV64</accession>
<protein>
    <submittedName>
        <fullName evidence="1">Uncharacterized protein</fullName>
    </submittedName>
</protein>
<reference evidence="1 2" key="1">
    <citation type="journal article" date="2020" name="Cell">
        <title>Large-Scale Comparative Analyses of Tick Genomes Elucidate Their Genetic Diversity and Vector Capacities.</title>
        <authorList>
            <consortium name="Tick Genome and Microbiome Consortium (TIGMIC)"/>
            <person name="Jia N."/>
            <person name="Wang J."/>
            <person name="Shi W."/>
            <person name="Du L."/>
            <person name="Sun Y."/>
            <person name="Zhan W."/>
            <person name="Jiang J.F."/>
            <person name="Wang Q."/>
            <person name="Zhang B."/>
            <person name="Ji P."/>
            <person name="Bell-Sakyi L."/>
            <person name="Cui X.M."/>
            <person name="Yuan T.T."/>
            <person name="Jiang B.G."/>
            <person name="Yang W.F."/>
            <person name="Lam T.T."/>
            <person name="Chang Q.C."/>
            <person name="Ding S.J."/>
            <person name="Wang X.J."/>
            <person name="Zhu J.G."/>
            <person name="Ruan X.D."/>
            <person name="Zhao L."/>
            <person name="Wei J.T."/>
            <person name="Ye R.Z."/>
            <person name="Que T.C."/>
            <person name="Du C.H."/>
            <person name="Zhou Y.H."/>
            <person name="Cheng J.X."/>
            <person name="Dai P.F."/>
            <person name="Guo W.B."/>
            <person name="Han X.H."/>
            <person name="Huang E.J."/>
            <person name="Li L.F."/>
            <person name="Wei W."/>
            <person name="Gao Y.C."/>
            <person name="Liu J.Z."/>
            <person name="Shao H.Z."/>
            <person name="Wang X."/>
            <person name="Wang C.C."/>
            <person name="Yang T.C."/>
            <person name="Huo Q.B."/>
            <person name="Li W."/>
            <person name="Chen H.Y."/>
            <person name="Chen S.E."/>
            <person name="Zhou L.G."/>
            <person name="Ni X.B."/>
            <person name="Tian J.H."/>
            <person name="Sheng Y."/>
            <person name="Liu T."/>
            <person name="Pan Y.S."/>
            <person name="Xia L.Y."/>
            <person name="Li J."/>
            <person name="Zhao F."/>
            <person name="Cao W.C."/>
        </authorList>
    </citation>
    <scope>NUCLEOTIDE SEQUENCE [LARGE SCALE GENOMIC DNA]</scope>
    <source>
        <strain evidence="1">Iper-2018</strain>
    </source>
</reference>
<name>A0AC60QV64_IXOPE</name>
<comment type="caution">
    <text evidence="1">The sequence shown here is derived from an EMBL/GenBank/DDBJ whole genome shotgun (WGS) entry which is preliminary data.</text>
</comment>
<dbReference type="Proteomes" id="UP000805193">
    <property type="component" value="Unassembled WGS sequence"/>
</dbReference>
<dbReference type="EMBL" id="JABSTQ010003816">
    <property type="protein sequence ID" value="KAG0443120.1"/>
    <property type="molecule type" value="Genomic_DNA"/>
</dbReference>
<organism evidence="1 2">
    <name type="scientific">Ixodes persulcatus</name>
    <name type="common">Taiga tick</name>
    <dbReference type="NCBI Taxonomy" id="34615"/>
    <lineage>
        <taxon>Eukaryota</taxon>
        <taxon>Metazoa</taxon>
        <taxon>Ecdysozoa</taxon>
        <taxon>Arthropoda</taxon>
        <taxon>Chelicerata</taxon>
        <taxon>Arachnida</taxon>
        <taxon>Acari</taxon>
        <taxon>Parasitiformes</taxon>
        <taxon>Ixodida</taxon>
        <taxon>Ixodoidea</taxon>
        <taxon>Ixodidae</taxon>
        <taxon>Ixodinae</taxon>
        <taxon>Ixodes</taxon>
    </lineage>
</organism>
<evidence type="ECO:0000313" key="1">
    <source>
        <dbReference type="EMBL" id="KAG0443120.1"/>
    </source>
</evidence>
<gene>
    <name evidence="1" type="ORF">HPB47_015269</name>
</gene>
<keyword evidence="2" id="KW-1185">Reference proteome</keyword>
<evidence type="ECO:0000313" key="2">
    <source>
        <dbReference type="Proteomes" id="UP000805193"/>
    </source>
</evidence>
<sequence>MGSGPESGDPDLRGEDPLIEAFSERWGTDAGVGGSVGGSDGPVSTPQYTQRSRETSPTRPIPTYRNSKALQVAGGSSKMAEETGIDSPGFPVRLLADAALRGQETRLAFGSASSFLVVPQKMESLLNPAVLEGLSLAWLSEDQPSLDVGLLVVGEADCLAHLWCKSPGVLAGVPFANAILARLDCDVKWLRNEGEWLHPVAKVAEVSGQARRVLLAERVLLNCLARASGVASAARRMREVLNGVHWDGILAGSRKTTPGFRLVEKYALMVGGADTHRYDAASMVMLKDNHLASVGSVEKAVQIARKMGGFTRKVEVECRSVEEAQLAARSGCDIIMLDNFQPKDLPTAVHKLKTEFPGVLLEVSGGITPENVTEFALAGVDVISSSSLVQGYATVDFSLKVQAPKKPDDC</sequence>
<proteinExistence type="predicted"/>